<protein>
    <recommendedName>
        <fullName evidence="6">Cytochrome c domain-containing protein</fullName>
    </recommendedName>
</protein>
<keyword evidence="5" id="KW-1133">Transmembrane helix</keyword>
<dbReference type="GO" id="GO:0009055">
    <property type="term" value="F:electron transfer activity"/>
    <property type="evidence" value="ECO:0007669"/>
    <property type="project" value="InterPro"/>
</dbReference>
<dbReference type="InterPro" id="IPR009056">
    <property type="entry name" value="Cyt_c-like_dom"/>
</dbReference>
<evidence type="ECO:0000256" key="1">
    <source>
        <dbReference type="ARBA" id="ARBA00022617"/>
    </source>
</evidence>
<evidence type="ECO:0000256" key="4">
    <source>
        <dbReference type="PROSITE-ProRule" id="PRU00433"/>
    </source>
</evidence>
<evidence type="ECO:0000256" key="5">
    <source>
        <dbReference type="SAM" id="Phobius"/>
    </source>
</evidence>
<evidence type="ECO:0000259" key="6">
    <source>
        <dbReference type="PROSITE" id="PS51007"/>
    </source>
</evidence>
<dbReference type="EMBL" id="CZPZ01000012">
    <property type="protein sequence ID" value="CUS35123.1"/>
    <property type="molecule type" value="Genomic_DNA"/>
</dbReference>
<dbReference type="GO" id="GO:0046872">
    <property type="term" value="F:metal ion binding"/>
    <property type="evidence" value="ECO:0007669"/>
    <property type="project" value="UniProtKB-KW"/>
</dbReference>
<gene>
    <name evidence="7" type="ORF">COMA2_20098</name>
</gene>
<keyword evidence="3 4" id="KW-0408">Iron</keyword>
<accession>A0A0S4LBW9</accession>
<dbReference type="GO" id="GO:0020037">
    <property type="term" value="F:heme binding"/>
    <property type="evidence" value="ECO:0007669"/>
    <property type="project" value="InterPro"/>
</dbReference>
<dbReference type="Proteomes" id="UP000198736">
    <property type="component" value="Unassembled WGS sequence"/>
</dbReference>
<dbReference type="SUPFAM" id="SSF46626">
    <property type="entry name" value="Cytochrome c"/>
    <property type="match status" value="1"/>
</dbReference>
<evidence type="ECO:0000256" key="3">
    <source>
        <dbReference type="ARBA" id="ARBA00023004"/>
    </source>
</evidence>
<keyword evidence="5" id="KW-0812">Transmembrane</keyword>
<keyword evidence="2 4" id="KW-0479">Metal-binding</keyword>
<feature type="domain" description="Cytochrome c" evidence="6">
    <location>
        <begin position="68"/>
        <end position="166"/>
    </location>
</feature>
<keyword evidence="1 4" id="KW-0349">Heme</keyword>
<keyword evidence="8" id="KW-1185">Reference proteome</keyword>
<sequence length="173" mass="18767">MPVATSTDGNRTEGRQGVSHVLGVTLLAKSTALFCLFFLGSLGMELAFPSDSALAEPTVSQPSGKLKGNILRGREIFNGKGVCYYCHGIDGYIGRPPRLAADTAALIAKLNPPPTDLRNPEVQRLKTNQERSRAIREGHPGTGMFPDHTMTDQDLADTLIYLALIRKDPHPEQ</sequence>
<proteinExistence type="predicted"/>
<keyword evidence="5" id="KW-0472">Membrane</keyword>
<dbReference type="InterPro" id="IPR036909">
    <property type="entry name" value="Cyt_c-like_dom_sf"/>
</dbReference>
<evidence type="ECO:0000256" key="2">
    <source>
        <dbReference type="ARBA" id="ARBA00022723"/>
    </source>
</evidence>
<dbReference type="AlphaFoldDB" id="A0A0S4LBW9"/>
<evidence type="ECO:0000313" key="8">
    <source>
        <dbReference type="Proteomes" id="UP000198736"/>
    </source>
</evidence>
<evidence type="ECO:0000313" key="7">
    <source>
        <dbReference type="EMBL" id="CUS35123.1"/>
    </source>
</evidence>
<dbReference type="STRING" id="1742973.COMA2_20098"/>
<dbReference type="PROSITE" id="PS51007">
    <property type="entry name" value="CYTC"/>
    <property type="match status" value="1"/>
</dbReference>
<name>A0A0S4LBW9_9BACT</name>
<dbReference type="Gene3D" id="1.10.760.10">
    <property type="entry name" value="Cytochrome c-like domain"/>
    <property type="match status" value="1"/>
</dbReference>
<organism evidence="7 8">
    <name type="scientific">Candidatus Nitrospira nitrificans</name>
    <dbReference type="NCBI Taxonomy" id="1742973"/>
    <lineage>
        <taxon>Bacteria</taxon>
        <taxon>Pseudomonadati</taxon>
        <taxon>Nitrospirota</taxon>
        <taxon>Nitrospiria</taxon>
        <taxon>Nitrospirales</taxon>
        <taxon>Nitrospiraceae</taxon>
        <taxon>Nitrospira</taxon>
    </lineage>
</organism>
<feature type="transmembrane region" description="Helical" evidence="5">
    <location>
        <begin position="20"/>
        <end position="39"/>
    </location>
</feature>
<reference evidence="8" key="1">
    <citation type="submission" date="2015-10" db="EMBL/GenBank/DDBJ databases">
        <authorList>
            <person name="Luecker S."/>
            <person name="Luecker S."/>
        </authorList>
    </citation>
    <scope>NUCLEOTIDE SEQUENCE [LARGE SCALE GENOMIC DNA]</scope>
</reference>